<dbReference type="GO" id="GO:0003723">
    <property type="term" value="F:RNA binding"/>
    <property type="evidence" value="ECO:0007669"/>
    <property type="project" value="InterPro"/>
</dbReference>
<dbReference type="PANTHER" id="PTHR33370">
    <property type="entry name" value="TRANSLATION INITIATION FACTOR IF-1, CHLOROPLASTIC"/>
    <property type="match status" value="1"/>
</dbReference>
<dbReference type="RefSeq" id="YP_009973465.1">
    <property type="nucleotide sequence ID" value="NC_051970.1"/>
</dbReference>
<comment type="subunit">
    <text evidence="3">Component of the 30S ribosomal translation pre-initiation complex which assembles on the 30S ribosome in the order IF-2 and IF-3, IF-1 and N-formylmethionyl-tRNA(fMet); mRNA recruitment can occur at any time during PIC assembly.</text>
</comment>
<comment type="function">
    <text evidence="1">One of the essential components for the initiation of protein synthesis. Stabilizes the binding of IF-2 and IF-3 on the 30S subunit to which N-formylmethionyl-tRNA(fMet) subsequently binds. Helps modulate mRNA selection, yielding the 30S pre-initiation complex (PIC). Upon addition of the 50S ribosomal subunit IF-1, IF-2 and IF-3 are released leaving the mature 70S translation initiation complex.</text>
</comment>
<sequence length="123" mass="13832">MTSYYDSRGQKQLYIGLVVDSHPNAMFHIYVSSLKKLALGYVSGKMRESAIRIIRGDTVLIELSGYDQTRGRIVQRLDNYSLSLDNDSSDQPEPDKDPFFDKGRQGSSRPDPDPNDTERDGAS</sequence>
<dbReference type="EMBL" id="MN843749">
    <property type="protein sequence ID" value="QNH92885.1"/>
    <property type="molecule type" value="Genomic_DNA"/>
</dbReference>
<evidence type="ECO:0000256" key="7">
    <source>
        <dbReference type="SAM" id="MobiDB-lite"/>
    </source>
</evidence>
<dbReference type="GO" id="GO:0043022">
    <property type="term" value="F:ribosome binding"/>
    <property type="evidence" value="ECO:0007669"/>
    <property type="project" value="TreeGrafter"/>
</dbReference>
<gene>
    <name evidence="9" type="primary">infA</name>
</gene>
<evidence type="ECO:0000256" key="5">
    <source>
        <dbReference type="ARBA" id="ARBA00022917"/>
    </source>
</evidence>
<dbReference type="PROSITE" id="PS50832">
    <property type="entry name" value="S1_IF1_TYPE"/>
    <property type="match status" value="1"/>
</dbReference>
<proteinExistence type="inferred from homology"/>
<evidence type="ECO:0000256" key="1">
    <source>
        <dbReference type="ARBA" id="ARBA00003935"/>
    </source>
</evidence>
<evidence type="ECO:0000313" key="9">
    <source>
        <dbReference type="EMBL" id="QNH92916.1"/>
    </source>
</evidence>
<organism evidence="9">
    <name type="scientific">Halophila beccarii</name>
    <dbReference type="NCBI Taxonomy" id="180123"/>
    <lineage>
        <taxon>Eukaryota</taxon>
        <taxon>Viridiplantae</taxon>
        <taxon>Streptophyta</taxon>
        <taxon>Embryophyta</taxon>
        <taxon>Tracheophyta</taxon>
        <taxon>Spermatophyta</taxon>
        <taxon>Magnoliopsida</taxon>
        <taxon>Liliopsida</taxon>
        <taxon>Hydrocharitaceae</taxon>
        <taxon>Halophila</taxon>
    </lineage>
</organism>
<keyword evidence="9" id="KW-0150">Chloroplast</keyword>
<accession>A0A7G7YEJ6</accession>
<dbReference type="GO" id="GO:0003743">
    <property type="term" value="F:translation initiation factor activity"/>
    <property type="evidence" value="ECO:0007669"/>
    <property type="project" value="UniProtKB-UniRule"/>
</dbReference>
<keyword evidence="9" id="KW-0934">Plastid</keyword>
<dbReference type="InterPro" id="IPR004368">
    <property type="entry name" value="TIF_IF1"/>
</dbReference>
<dbReference type="NCBIfam" id="TIGR00008">
    <property type="entry name" value="infA"/>
    <property type="match status" value="1"/>
</dbReference>
<keyword evidence="5 6" id="KW-0648">Protein biosynthesis</keyword>
<dbReference type="Pfam" id="PF01176">
    <property type="entry name" value="eIF-1a"/>
    <property type="match status" value="1"/>
</dbReference>
<evidence type="ECO:0000256" key="2">
    <source>
        <dbReference type="ARBA" id="ARBA00010939"/>
    </source>
</evidence>
<dbReference type="Gene3D" id="2.40.50.140">
    <property type="entry name" value="Nucleic acid-binding proteins"/>
    <property type="match status" value="1"/>
</dbReference>
<feature type="domain" description="S1-like" evidence="8">
    <location>
        <begin position="39"/>
        <end position="78"/>
    </location>
</feature>
<dbReference type="PANTHER" id="PTHR33370:SF1">
    <property type="entry name" value="TRANSLATION INITIATION FACTOR IF-1, CHLOROPLASTIC"/>
    <property type="match status" value="1"/>
</dbReference>
<name>A0A7G7YEJ6_9LILI</name>
<dbReference type="InterPro" id="IPR006196">
    <property type="entry name" value="RNA-binding_domain_S1_IF1"/>
</dbReference>
<evidence type="ECO:0000256" key="4">
    <source>
        <dbReference type="ARBA" id="ARBA00022540"/>
    </source>
</evidence>
<comment type="similarity">
    <text evidence="2">Belongs to the IF-1 family.</text>
</comment>
<dbReference type="InterPro" id="IPR012340">
    <property type="entry name" value="NA-bd_OB-fold"/>
</dbReference>
<dbReference type="SUPFAM" id="SSF50249">
    <property type="entry name" value="Nucleic acid-binding proteins"/>
    <property type="match status" value="1"/>
</dbReference>
<feature type="compositionally biased region" description="Basic and acidic residues" evidence="7">
    <location>
        <begin position="93"/>
        <end position="123"/>
    </location>
</feature>
<feature type="region of interest" description="Disordered" evidence="7">
    <location>
        <begin position="82"/>
        <end position="123"/>
    </location>
</feature>
<dbReference type="AlphaFoldDB" id="A0A7G7YEJ6"/>
<dbReference type="GeneID" id="60458848"/>
<protein>
    <submittedName>
        <fullName evidence="9">Translation initiation factor 1</fullName>
    </submittedName>
</protein>
<dbReference type="RefSeq" id="YP_009973434.1">
    <property type="nucleotide sequence ID" value="NC_051970.1"/>
</dbReference>
<dbReference type="EMBL" id="MN843749">
    <property type="protein sequence ID" value="QNH92916.1"/>
    <property type="molecule type" value="Genomic_DNA"/>
</dbReference>
<keyword evidence="4 6" id="KW-0396">Initiation factor</keyword>
<dbReference type="GO" id="GO:0005829">
    <property type="term" value="C:cytosol"/>
    <property type="evidence" value="ECO:0007669"/>
    <property type="project" value="TreeGrafter"/>
</dbReference>
<evidence type="ECO:0000259" key="8">
    <source>
        <dbReference type="PROSITE" id="PS50832"/>
    </source>
</evidence>
<geneLocation type="chloroplast" evidence="9"/>
<reference evidence="9" key="1">
    <citation type="journal article" date="2020" name="Mitochondrial DNA Part B Resour">
        <title>Characteristics of the complete chloroplast genome of Halophila beccarii.</title>
        <authorList>
            <person name="Yu S."/>
            <person name="Li X."/>
            <person name="Jiang K."/>
            <person name="Chen X."/>
            <person name="Wang X."/>
        </authorList>
    </citation>
    <scope>NUCLEOTIDE SEQUENCE</scope>
</reference>
<dbReference type="GeneID" id="60458898"/>
<evidence type="ECO:0000256" key="3">
    <source>
        <dbReference type="ARBA" id="ARBA00011599"/>
    </source>
</evidence>
<evidence type="ECO:0000256" key="6">
    <source>
        <dbReference type="PROSITE-ProRule" id="PRU00181"/>
    </source>
</evidence>